<dbReference type="Gramene" id="OE9A095878T1">
    <property type="protein sequence ID" value="OE9A095878C1"/>
    <property type="gene ID" value="OE9A095878"/>
</dbReference>
<gene>
    <name evidence="1" type="ORF">OLEA9_A095878</name>
</gene>
<dbReference type="Proteomes" id="UP000594638">
    <property type="component" value="Unassembled WGS sequence"/>
</dbReference>
<proteinExistence type="predicted"/>
<evidence type="ECO:0000313" key="1">
    <source>
        <dbReference type="EMBL" id="CAA2954803.1"/>
    </source>
</evidence>
<dbReference type="AlphaFoldDB" id="A0A8S0PM18"/>
<evidence type="ECO:0000313" key="2">
    <source>
        <dbReference type="Proteomes" id="UP000594638"/>
    </source>
</evidence>
<name>A0A8S0PM18_OLEEU</name>
<comment type="caution">
    <text evidence="1">The sequence shown here is derived from an EMBL/GenBank/DDBJ whole genome shotgun (WGS) entry which is preliminary data.</text>
</comment>
<keyword evidence="2" id="KW-1185">Reference proteome</keyword>
<feature type="non-terminal residue" evidence="1">
    <location>
        <position position="65"/>
    </location>
</feature>
<sequence length="65" mass="7075">MSPRICSHPSQEPEKTTDAVLPLVVGGDATINILHWGIGVTESKGGIRRRGSLNEVRRWLVNVLG</sequence>
<accession>A0A8S0PM18</accession>
<reference evidence="1 2" key="1">
    <citation type="submission" date="2019-12" db="EMBL/GenBank/DDBJ databases">
        <authorList>
            <person name="Alioto T."/>
            <person name="Alioto T."/>
            <person name="Gomez Garrido J."/>
        </authorList>
    </citation>
    <scope>NUCLEOTIDE SEQUENCE [LARGE SCALE GENOMIC DNA]</scope>
</reference>
<protein>
    <submittedName>
        <fullName evidence="1">Uncharacterized protein</fullName>
    </submittedName>
</protein>
<organism evidence="1 2">
    <name type="scientific">Olea europaea subsp. europaea</name>
    <dbReference type="NCBI Taxonomy" id="158383"/>
    <lineage>
        <taxon>Eukaryota</taxon>
        <taxon>Viridiplantae</taxon>
        <taxon>Streptophyta</taxon>
        <taxon>Embryophyta</taxon>
        <taxon>Tracheophyta</taxon>
        <taxon>Spermatophyta</taxon>
        <taxon>Magnoliopsida</taxon>
        <taxon>eudicotyledons</taxon>
        <taxon>Gunneridae</taxon>
        <taxon>Pentapetalae</taxon>
        <taxon>asterids</taxon>
        <taxon>lamiids</taxon>
        <taxon>Lamiales</taxon>
        <taxon>Oleaceae</taxon>
        <taxon>Oleeae</taxon>
        <taxon>Olea</taxon>
    </lineage>
</organism>
<dbReference type="EMBL" id="CACTIH010000127">
    <property type="protein sequence ID" value="CAA2954803.1"/>
    <property type="molecule type" value="Genomic_DNA"/>
</dbReference>